<dbReference type="Pfam" id="PF00004">
    <property type="entry name" value="AAA"/>
    <property type="match status" value="1"/>
</dbReference>
<evidence type="ECO:0000256" key="1">
    <source>
        <dbReference type="ARBA" id="ARBA00022741"/>
    </source>
</evidence>
<keyword evidence="3" id="KW-0143">Chaperone</keyword>
<evidence type="ECO:0000259" key="6">
    <source>
        <dbReference type="PROSITE" id="PS50011"/>
    </source>
</evidence>
<dbReference type="SUPFAM" id="SSF52540">
    <property type="entry name" value="P-loop containing nucleoside triphosphate hydrolases"/>
    <property type="match status" value="2"/>
</dbReference>
<dbReference type="SMART" id="SM00220">
    <property type="entry name" value="S_TKc"/>
    <property type="match status" value="1"/>
</dbReference>
<proteinExistence type="predicted"/>
<dbReference type="PROSITE" id="PS00870">
    <property type="entry name" value="CLPAB_1"/>
    <property type="match status" value="1"/>
</dbReference>
<keyword evidence="1" id="KW-0547">Nucleotide-binding</keyword>
<dbReference type="PROSITE" id="PS50011">
    <property type="entry name" value="PROTEIN_KINASE_DOM"/>
    <property type="match status" value="1"/>
</dbReference>
<dbReference type="SUPFAM" id="SSF48452">
    <property type="entry name" value="TPR-like"/>
    <property type="match status" value="2"/>
</dbReference>
<protein>
    <recommendedName>
        <fullName evidence="6">Protein kinase domain-containing protein</fullName>
    </recommendedName>
</protein>
<feature type="repeat" description="TPR" evidence="4">
    <location>
        <begin position="527"/>
        <end position="560"/>
    </location>
</feature>
<dbReference type="PANTHER" id="PTHR11638:SF175">
    <property type="entry name" value="ATP-DEPENDENT CLP PROTEASE, ATP-BINDING SUBUNIT CLPC"/>
    <property type="match status" value="1"/>
</dbReference>
<dbReference type="InterPro" id="IPR003959">
    <property type="entry name" value="ATPase_AAA_core"/>
</dbReference>
<keyword evidence="4" id="KW-0802">TPR repeat</keyword>
<keyword evidence="8" id="KW-1185">Reference proteome</keyword>
<dbReference type="InterPro" id="IPR050130">
    <property type="entry name" value="ClpA_ClpB"/>
</dbReference>
<dbReference type="SMART" id="SM00382">
    <property type="entry name" value="AAA"/>
    <property type="match status" value="2"/>
</dbReference>
<dbReference type="SMART" id="SM00028">
    <property type="entry name" value="TPR"/>
    <property type="match status" value="5"/>
</dbReference>
<dbReference type="InterPro" id="IPR018368">
    <property type="entry name" value="ClpA/B_CS1"/>
</dbReference>
<dbReference type="Gene3D" id="1.25.40.10">
    <property type="entry name" value="Tetratricopeptide repeat domain"/>
    <property type="match status" value="3"/>
</dbReference>
<dbReference type="PROSITE" id="PS50005">
    <property type="entry name" value="TPR"/>
    <property type="match status" value="2"/>
</dbReference>
<feature type="repeat" description="TPR" evidence="4">
    <location>
        <begin position="459"/>
        <end position="492"/>
    </location>
</feature>
<dbReference type="InterPro" id="IPR000719">
    <property type="entry name" value="Prot_kinase_dom"/>
</dbReference>
<dbReference type="Pfam" id="PF07724">
    <property type="entry name" value="AAA_2"/>
    <property type="match status" value="1"/>
</dbReference>
<dbReference type="PANTHER" id="PTHR11638">
    <property type="entry name" value="ATP-DEPENDENT CLP PROTEASE"/>
    <property type="match status" value="1"/>
</dbReference>
<dbReference type="Gene3D" id="1.10.510.10">
    <property type="entry name" value="Transferase(Phosphotransferase) domain 1"/>
    <property type="match status" value="1"/>
</dbReference>
<dbReference type="InterPro" id="IPR019489">
    <property type="entry name" value="Clp_ATPase_C"/>
</dbReference>
<dbReference type="InterPro" id="IPR011009">
    <property type="entry name" value="Kinase-like_dom_sf"/>
</dbReference>
<dbReference type="SUPFAM" id="SSF56112">
    <property type="entry name" value="Protein kinase-like (PK-like)"/>
    <property type="match status" value="1"/>
</dbReference>
<gene>
    <name evidence="7" type="ORF">GCM10023320_12230</name>
</gene>
<evidence type="ECO:0000313" key="7">
    <source>
        <dbReference type="EMBL" id="GAA5114659.1"/>
    </source>
</evidence>
<dbReference type="CDD" id="cd14014">
    <property type="entry name" value="STKc_PknB_like"/>
    <property type="match status" value="1"/>
</dbReference>
<dbReference type="PRINTS" id="PR00300">
    <property type="entry name" value="CLPPROTEASEA"/>
</dbReference>
<dbReference type="InterPro" id="IPR003593">
    <property type="entry name" value="AAA+_ATPase"/>
</dbReference>
<feature type="region of interest" description="Disordered" evidence="5">
    <location>
        <begin position="1"/>
        <end position="22"/>
    </location>
</feature>
<organism evidence="7 8">
    <name type="scientific">Pseudonocardia adelaidensis</name>
    <dbReference type="NCBI Taxonomy" id="648754"/>
    <lineage>
        <taxon>Bacteria</taxon>
        <taxon>Bacillati</taxon>
        <taxon>Actinomycetota</taxon>
        <taxon>Actinomycetes</taxon>
        <taxon>Pseudonocardiales</taxon>
        <taxon>Pseudonocardiaceae</taxon>
        <taxon>Pseudonocardia</taxon>
    </lineage>
</organism>
<dbReference type="Pfam" id="PF17871">
    <property type="entry name" value="AAA_lid_9"/>
    <property type="match status" value="1"/>
</dbReference>
<feature type="domain" description="Protein kinase" evidence="6">
    <location>
        <begin position="108"/>
        <end position="373"/>
    </location>
</feature>
<dbReference type="InterPro" id="IPR011990">
    <property type="entry name" value="TPR-like_helical_dom_sf"/>
</dbReference>
<dbReference type="Gene3D" id="1.10.8.60">
    <property type="match status" value="2"/>
</dbReference>
<dbReference type="Pfam" id="PF00069">
    <property type="entry name" value="Pkinase"/>
    <property type="match status" value="1"/>
</dbReference>
<evidence type="ECO:0000256" key="3">
    <source>
        <dbReference type="ARBA" id="ARBA00023186"/>
    </source>
</evidence>
<dbReference type="Gene3D" id="3.40.50.300">
    <property type="entry name" value="P-loop containing nucleotide triphosphate hydrolases"/>
    <property type="match status" value="2"/>
</dbReference>
<dbReference type="Pfam" id="PF14559">
    <property type="entry name" value="TPR_19"/>
    <property type="match status" value="3"/>
</dbReference>
<dbReference type="InterPro" id="IPR041546">
    <property type="entry name" value="ClpA/ClpB_AAA_lid"/>
</dbReference>
<dbReference type="RefSeq" id="WP_345603801.1">
    <property type="nucleotide sequence ID" value="NZ_BAABJO010000004.1"/>
</dbReference>
<dbReference type="SMART" id="SM01086">
    <property type="entry name" value="ClpB_D2-small"/>
    <property type="match status" value="1"/>
</dbReference>
<sequence>MAADRDEPRTYQQHLDSARSAREAGQIDEALAEYAAAVCLHPERVAGHLAFGRALRESGREVAARRVLERAVRLAPNDREAARALDDLVGAARHGHAVGEVLHGTDGSYRVRQVLRGGHGTVYVVDAQPDGPVPEGTYALKTFQDHHLAGRAAFENEARTWVRFDPHPHVVTALWVEWIAGRPALLLEYVPGDLAAAIRRGPMPPERVLKLGIQLCSGLAHASAWHGRLHGDVKPANCLLTPEDDLKITDFGLAQAFGPVQASVPELAEFGARVQAVYGQVPGTPAYRAPEQADPDGLLDARTDVYGVGILLYEMLATDRPRDGTLALRHIAENPPPGPPELTGLIKLCVARRPDDRPHDPAALRQQLEHVYEVVTASPAPVIASPVFDRPATQARQAACLARLGSAAAAVDRLTALAEERPQDRATLLQLGIALTMAGRHQEAVRVLATLSEIDPDSVPVLVAHGTALSAVGRADEAVARLRRAVELQPRARAAQRGLGAALLAVGRPAEALEPLAVALTIDPRDEQAYAQRAAANAANGRYAEALDDATRALELDPTSVAAAGVRGRALAGLGRPAEAIEAFDALPPGALDRLGLRVPLAQALRGLGRHTQALDALGRVPRDRLGGPGVAELLGLLRVLGRHEEAEAVRAEVRPPAPPPAPVVDGPDRVLPPPEPADPTPAISPAVLLCWELADVESQAGGAAEIEPAHLLMAGAKLADVRLDAEGSELAPDVAAALESEVAEVRALFRDSGVDATWLRRTLRRREVRGAPRRSGQSHRSPAARQVFARAAARAAQDRVAMRLWHLVRATLLTLVDDNPRDPHAALVVLARGLESVARTGGSATPVLDATGRDLTALARAGELGPVVGRAAEVRRLAVVLATSRKPNAMLVGEPGVGKTTVVEALALAIVGADPPSALAGRRIVELPMAALVAGTTYRGEFEERIATAIAEAAAAGVVLFVDEAHTILGAGAAHGAIDAAQILKPALARGAIQMIGATTEKEYRARVETDGALARRFQLVRVSEPTEADAEAILDGLRGRLEEHHHVTIGDDAHHAAVRLTATHLPDLRLPDKAIDMLDTACAEVSSGPGRDGVPTVTADDVAAALAARLDVPVERVRTGSARQLAGLADALGARVIGQDEAVATTVRAARAGLGRGACCSMLLAGPPGCGKTLLATALADELAADGVRLVRIPMTDYGDAASYFGLLGTPAGYRDHDEDGVLVGPVRRHPHSVVLLDDVDRAHPKVREALLPILAEGILTTRAGMRVSFADAIVVCTASTGAAGSALGFGAGGRGAASRADDALRAAVGSAFVDQIGAVVHLRPLDRAALAAIVERSLDDLRGRLPDHELVVSEAARDLLVRSATDGRSAAGVVESMVTARMADGLTAGRFDDARTIVVDVDGDALVVRTDRGS</sequence>
<evidence type="ECO:0000256" key="2">
    <source>
        <dbReference type="ARBA" id="ARBA00022840"/>
    </source>
</evidence>
<keyword evidence="2" id="KW-0067">ATP-binding</keyword>
<evidence type="ECO:0000256" key="4">
    <source>
        <dbReference type="PROSITE-ProRule" id="PRU00339"/>
    </source>
</evidence>
<evidence type="ECO:0000313" key="8">
    <source>
        <dbReference type="Proteomes" id="UP001500804"/>
    </source>
</evidence>
<comment type="caution">
    <text evidence="7">The sequence shown here is derived from an EMBL/GenBank/DDBJ whole genome shotgun (WGS) entry which is preliminary data.</text>
</comment>
<evidence type="ECO:0000256" key="5">
    <source>
        <dbReference type="SAM" id="MobiDB-lite"/>
    </source>
</evidence>
<name>A0ABP9NCN7_9PSEU</name>
<accession>A0ABP9NCN7</accession>
<reference evidence="8" key="1">
    <citation type="journal article" date="2019" name="Int. J. Syst. Evol. Microbiol.">
        <title>The Global Catalogue of Microorganisms (GCM) 10K type strain sequencing project: providing services to taxonomists for standard genome sequencing and annotation.</title>
        <authorList>
            <consortium name="The Broad Institute Genomics Platform"/>
            <consortium name="The Broad Institute Genome Sequencing Center for Infectious Disease"/>
            <person name="Wu L."/>
            <person name="Ma J."/>
        </authorList>
    </citation>
    <scope>NUCLEOTIDE SEQUENCE [LARGE SCALE GENOMIC DNA]</scope>
    <source>
        <strain evidence="8">JCM 18302</strain>
    </source>
</reference>
<dbReference type="InterPro" id="IPR019734">
    <property type="entry name" value="TPR_rpt"/>
</dbReference>
<dbReference type="InterPro" id="IPR027417">
    <property type="entry name" value="P-loop_NTPase"/>
</dbReference>
<dbReference type="Proteomes" id="UP001500804">
    <property type="component" value="Unassembled WGS sequence"/>
</dbReference>
<dbReference type="InterPro" id="IPR001270">
    <property type="entry name" value="ClpA/B"/>
</dbReference>
<dbReference type="CDD" id="cd00009">
    <property type="entry name" value="AAA"/>
    <property type="match status" value="1"/>
</dbReference>
<dbReference type="EMBL" id="BAABJO010000004">
    <property type="protein sequence ID" value="GAA5114659.1"/>
    <property type="molecule type" value="Genomic_DNA"/>
</dbReference>
<dbReference type="Pfam" id="PF13432">
    <property type="entry name" value="TPR_16"/>
    <property type="match status" value="1"/>
</dbReference>